<organism evidence="3 4">
    <name type="scientific">Penicillium subrubescens</name>
    <dbReference type="NCBI Taxonomy" id="1316194"/>
    <lineage>
        <taxon>Eukaryota</taxon>
        <taxon>Fungi</taxon>
        <taxon>Dikarya</taxon>
        <taxon>Ascomycota</taxon>
        <taxon>Pezizomycotina</taxon>
        <taxon>Eurotiomycetes</taxon>
        <taxon>Eurotiomycetidae</taxon>
        <taxon>Eurotiales</taxon>
        <taxon>Aspergillaceae</taxon>
        <taxon>Penicillium</taxon>
    </lineage>
</organism>
<dbReference type="EMBL" id="MNBE01000183">
    <property type="protein sequence ID" value="OKP12656.1"/>
    <property type="molecule type" value="Genomic_DNA"/>
</dbReference>
<dbReference type="AlphaFoldDB" id="A0A1Q5UJJ5"/>
<keyword evidence="4" id="KW-1185">Reference proteome</keyword>
<evidence type="ECO:0000313" key="4">
    <source>
        <dbReference type="Proteomes" id="UP000186955"/>
    </source>
</evidence>
<proteinExistence type="inferred from homology"/>
<dbReference type="STRING" id="1316194.A0A1Q5UJJ5"/>
<dbReference type="PANTHER" id="PTHR43157:SF31">
    <property type="entry name" value="PHOSPHATIDYLINOSITOL-GLYCAN BIOSYNTHESIS CLASS F PROTEIN"/>
    <property type="match status" value="1"/>
</dbReference>
<evidence type="ECO:0000313" key="3">
    <source>
        <dbReference type="EMBL" id="OKP12656.1"/>
    </source>
</evidence>
<dbReference type="GO" id="GO:0016491">
    <property type="term" value="F:oxidoreductase activity"/>
    <property type="evidence" value="ECO:0007669"/>
    <property type="project" value="UniProtKB-KW"/>
</dbReference>
<accession>A0A1Q5UJJ5</accession>
<sequence length="325" mass="35774">MSVPQLLRSEVVLEKYGKSLAGKTVLITGVSEQSIAGELAIQLAAADPKLLILSARNEPNATPIIKQIKESKPNVETRFLNMDLGDLSKIRQAVKEGLADVPRIDHAVFVAGVMACPFSKTKDGFEMQFGVNYLANFLLVKLLLPKVQAAGPESSIIITSSAVMRQGKVHFDDLGFSDGKIYEPWAAYGQSNAARTMFAKRLGEKLKSQGIRVFSIDPGSVNSGLQRHCPPGFMEMVKEWEKPGSLVDADGNKFDMQPWATQSEGAATIITGMIDSTISVVDYNGSFLSQNAVANDHMHSHVRDERNITRLWEISEEMIQEKYTW</sequence>
<dbReference type="OrthoDB" id="191139at2759"/>
<gene>
    <name evidence="3" type="ORF">PENSUB_1749</name>
</gene>
<keyword evidence="2" id="KW-0560">Oxidoreductase</keyword>
<dbReference type="PANTHER" id="PTHR43157">
    <property type="entry name" value="PHOSPHATIDYLINOSITOL-GLYCAN BIOSYNTHESIS CLASS F PROTEIN-RELATED"/>
    <property type="match status" value="1"/>
</dbReference>
<dbReference type="InterPro" id="IPR002347">
    <property type="entry name" value="SDR_fam"/>
</dbReference>
<dbReference type="Gene3D" id="3.40.50.720">
    <property type="entry name" value="NAD(P)-binding Rossmann-like Domain"/>
    <property type="match status" value="1"/>
</dbReference>
<dbReference type="Proteomes" id="UP000186955">
    <property type="component" value="Unassembled WGS sequence"/>
</dbReference>
<protein>
    <submittedName>
        <fullName evidence="3">Retinol dehydrogenase 11</fullName>
    </submittedName>
</protein>
<dbReference type="InterPro" id="IPR036291">
    <property type="entry name" value="NAD(P)-bd_dom_sf"/>
</dbReference>
<reference evidence="3 4" key="1">
    <citation type="submission" date="2016-10" db="EMBL/GenBank/DDBJ databases">
        <title>Genome sequence of the ascomycete fungus Penicillium subrubescens.</title>
        <authorList>
            <person name="De Vries R.P."/>
            <person name="Peng M."/>
            <person name="Dilokpimol A."/>
            <person name="Hilden K."/>
            <person name="Makela M.R."/>
            <person name="Grigoriev I."/>
            <person name="Riley R."/>
            <person name="Granchi Z."/>
        </authorList>
    </citation>
    <scope>NUCLEOTIDE SEQUENCE [LARGE SCALE GENOMIC DNA]</scope>
    <source>
        <strain evidence="3 4">CBS 132785</strain>
    </source>
</reference>
<comment type="caution">
    <text evidence="3">The sequence shown here is derived from an EMBL/GenBank/DDBJ whole genome shotgun (WGS) entry which is preliminary data.</text>
</comment>
<dbReference type="Pfam" id="PF00106">
    <property type="entry name" value="adh_short"/>
    <property type="match status" value="1"/>
</dbReference>
<evidence type="ECO:0000256" key="2">
    <source>
        <dbReference type="ARBA" id="ARBA00023002"/>
    </source>
</evidence>
<name>A0A1Q5UJJ5_9EURO</name>
<evidence type="ECO:0000256" key="1">
    <source>
        <dbReference type="ARBA" id="ARBA00006484"/>
    </source>
</evidence>
<dbReference type="SUPFAM" id="SSF51735">
    <property type="entry name" value="NAD(P)-binding Rossmann-fold domains"/>
    <property type="match status" value="1"/>
</dbReference>
<comment type="similarity">
    <text evidence="1">Belongs to the short-chain dehydrogenases/reductases (SDR) family.</text>
</comment>